<evidence type="ECO:0000256" key="1">
    <source>
        <dbReference type="SAM" id="MobiDB-lite"/>
    </source>
</evidence>
<feature type="compositionally biased region" description="Polar residues" evidence="1">
    <location>
        <begin position="68"/>
        <end position="85"/>
    </location>
</feature>
<dbReference type="VEuPathDB" id="FungiDB:PSTT_02142"/>
<evidence type="ECO:0000313" key="2">
    <source>
        <dbReference type="EMBL" id="POW19238.1"/>
    </source>
</evidence>
<organism evidence="2 3">
    <name type="scientific">Puccinia striiformis</name>
    <dbReference type="NCBI Taxonomy" id="27350"/>
    <lineage>
        <taxon>Eukaryota</taxon>
        <taxon>Fungi</taxon>
        <taxon>Dikarya</taxon>
        <taxon>Basidiomycota</taxon>
        <taxon>Pucciniomycotina</taxon>
        <taxon>Pucciniomycetes</taxon>
        <taxon>Pucciniales</taxon>
        <taxon>Pucciniaceae</taxon>
        <taxon>Puccinia</taxon>
    </lineage>
</organism>
<reference evidence="2 3" key="1">
    <citation type="submission" date="2017-12" db="EMBL/GenBank/DDBJ databases">
        <title>Gene loss provides genomic basis for host adaptation in cereal stripe rust fungi.</title>
        <authorList>
            <person name="Xia C."/>
        </authorList>
    </citation>
    <scope>NUCLEOTIDE SEQUENCE [LARGE SCALE GENOMIC DNA]</scope>
    <source>
        <strain evidence="2 3">93TX-2</strain>
    </source>
</reference>
<sequence>MRKQYKVADGRGKPTKQAVKLRYRSSTSLSSRITESCLEWIIQQHGAGLYQLVKDGVMKTVTGQAHHNSISQSVQEAPNNLSVSPSGYEPEFNSLRNSFDMTQSDTGTGTLRQSEG</sequence>
<protein>
    <submittedName>
        <fullName evidence="2">Uncharacterized protein</fullName>
    </submittedName>
</protein>
<feature type="region of interest" description="Disordered" evidence="1">
    <location>
        <begin position="68"/>
        <end position="116"/>
    </location>
</feature>
<evidence type="ECO:0000313" key="3">
    <source>
        <dbReference type="Proteomes" id="UP000238274"/>
    </source>
</evidence>
<gene>
    <name evidence="2" type="ORF">PSHT_04911</name>
</gene>
<proteinExistence type="predicted"/>
<reference evidence="3" key="2">
    <citation type="journal article" date="2018" name="BMC Genomics">
        <title>Genomic insights into host adaptation between the wheat stripe rust pathogen (Puccinia striiformis f. sp. tritici) and the barley stripe rust pathogen (Puccinia striiformis f. sp. hordei).</title>
        <authorList>
            <person name="Xia C."/>
            <person name="Wang M."/>
            <person name="Yin C."/>
            <person name="Cornejo O.E."/>
            <person name="Hulbert S.H."/>
            <person name="Chen X."/>
        </authorList>
    </citation>
    <scope>NUCLEOTIDE SEQUENCE [LARGE SCALE GENOMIC DNA]</scope>
    <source>
        <strain evidence="3">93TX-2</strain>
    </source>
</reference>
<accession>A0A2S4WBV7</accession>
<dbReference type="Proteomes" id="UP000238274">
    <property type="component" value="Unassembled WGS sequence"/>
</dbReference>
<reference evidence="3" key="3">
    <citation type="journal article" date="2018" name="Mol. Plant Microbe Interact.">
        <title>Genome sequence resources for the wheat stripe rust pathogen (Puccinia striiformis f. sp. tritici) and the barley stripe rust pathogen (Puccinia striiformis f. sp. hordei).</title>
        <authorList>
            <person name="Xia C."/>
            <person name="Wang M."/>
            <person name="Yin C."/>
            <person name="Cornejo O.E."/>
            <person name="Hulbert S.H."/>
            <person name="Chen X."/>
        </authorList>
    </citation>
    <scope>NUCLEOTIDE SEQUENCE [LARGE SCALE GENOMIC DNA]</scope>
    <source>
        <strain evidence="3">93TX-2</strain>
    </source>
</reference>
<comment type="caution">
    <text evidence="2">The sequence shown here is derived from an EMBL/GenBank/DDBJ whole genome shotgun (WGS) entry which is preliminary data.</text>
</comment>
<dbReference type="AlphaFoldDB" id="A0A2S4WBV7"/>
<keyword evidence="3" id="KW-1185">Reference proteome</keyword>
<name>A0A2S4WBV7_9BASI</name>
<dbReference type="VEuPathDB" id="FungiDB:PSHT_04911"/>
<feature type="compositionally biased region" description="Polar residues" evidence="1">
    <location>
        <begin position="94"/>
        <end position="116"/>
    </location>
</feature>
<dbReference type="EMBL" id="PKSM01000052">
    <property type="protein sequence ID" value="POW19238.1"/>
    <property type="molecule type" value="Genomic_DNA"/>
</dbReference>